<organism evidence="1 2">
    <name type="scientific">Gigaspora margarita</name>
    <dbReference type="NCBI Taxonomy" id="4874"/>
    <lineage>
        <taxon>Eukaryota</taxon>
        <taxon>Fungi</taxon>
        <taxon>Fungi incertae sedis</taxon>
        <taxon>Mucoromycota</taxon>
        <taxon>Glomeromycotina</taxon>
        <taxon>Glomeromycetes</taxon>
        <taxon>Diversisporales</taxon>
        <taxon>Gigasporaceae</taxon>
        <taxon>Gigaspora</taxon>
    </lineage>
</organism>
<gene>
    <name evidence="1" type="ORF">F8M41_017123</name>
</gene>
<evidence type="ECO:0000313" key="1">
    <source>
        <dbReference type="EMBL" id="KAF0516285.1"/>
    </source>
</evidence>
<evidence type="ECO:0000313" key="2">
    <source>
        <dbReference type="Proteomes" id="UP000439903"/>
    </source>
</evidence>
<reference evidence="1 2" key="1">
    <citation type="journal article" date="2019" name="Environ. Microbiol.">
        <title>At the nexus of three kingdoms: the genome of the mycorrhizal fungus Gigaspora margarita provides insights into plant, endobacterial and fungal interactions.</title>
        <authorList>
            <person name="Venice F."/>
            <person name="Ghignone S."/>
            <person name="Salvioli di Fossalunga A."/>
            <person name="Amselem J."/>
            <person name="Novero M."/>
            <person name="Xianan X."/>
            <person name="Sedzielewska Toro K."/>
            <person name="Morin E."/>
            <person name="Lipzen A."/>
            <person name="Grigoriev I.V."/>
            <person name="Henrissat B."/>
            <person name="Martin F.M."/>
            <person name="Bonfante P."/>
        </authorList>
    </citation>
    <scope>NUCLEOTIDE SEQUENCE [LARGE SCALE GENOMIC DNA]</scope>
    <source>
        <strain evidence="1 2">BEG34</strain>
    </source>
</reference>
<sequence length="361" mass="41419">MYIVNTEAIDFYQALSYTGIATIEVCRKFFDAKRVQSQSVALHNTVETTICLNAKTEALQSHIQSQSLISPKTPPQTYQNLKLTHLKTTPNKRPLEKEELQQYSQDISIICAFTMTKGKLIKEIGEKLVEELSSVRTINPPIWTPALDKYIDNILNKSKNDFKRAVLDNPDTGDELFKLYCEKVLLDFYHLFDIQSTMPRNIGERKYIIYLVSSLYKFYETTFMYLCFDWIESHARSAKMVKSSKCSGIVQGYLDGLDVWHMEIAGPSDNATDDHIAIKTRLTLYVLNMLPDGRFLSSELASVDIPFGFNGKSQYKSILRMIVIFHDEIAKQETLMDEINKCVLRSNGTTVREMLKIPELE</sequence>
<dbReference type="Proteomes" id="UP000439903">
    <property type="component" value="Unassembled WGS sequence"/>
</dbReference>
<keyword evidence="2" id="KW-1185">Reference proteome</keyword>
<dbReference type="EMBL" id="WTPW01000388">
    <property type="protein sequence ID" value="KAF0516285.1"/>
    <property type="molecule type" value="Genomic_DNA"/>
</dbReference>
<comment type="caution">
    <text evidence="1">The sequence shown here is derived from an EMBL/GenBank/DDBJ whole genome shotgun (WGS) entry which is preliminary data.</text>
</comment>
<dbReference type="AlphaFoldDB" id="A0A8H4ANN2"/>
<accession>A0A8H4ANN2</accession>
<name>A0A8H4ANN2_GIGMA</name>
<dbReference type="OrthoDB" id="2424898at2759"/>
<proteinExistence type="predicted"/>
<protein>
    <submittedName>
        <fullName evidence="1">Uncharacterized protein</fullName>
    </submittedName>
</protein>